<dbReference type="RefSeq" id="WP_092084320.1">
    <property type="nucleotide sequence ID" value="NZ_FNEL01000006.1"/>
</dbReference>
<dbReference type="OrthoDB" id="9806724at2"/>
<dbReference type="Proteomes" id="UP000235682">
    <property type="component" value="Unassembled WGS sequence"/>
</dbReference>
<dbReference type="InterPro" id="IPR007329">
    <property type="entry name" value="FMN-bd"/>
</dbReference>
<comment type="caution">
    <text evidence="3">The sequence shown here is derived from an EMBL/GenBank/DDBJ whole genome shotgun (WGS) entry which is preliminary data.</text>
</comment>
<feature type="region of interest" description="Disordered" evidence="1">
    <location>
        <begin position="130"/>
        <end position="156"/>
    </location>
</feature>
<gene>
    <name evidence="3" type="ORF">CJ205_04760</name>
</gene>
<accession>A0A1G8JS33</accession>
<reference evidence="3 4" key="1">
    <citation type="submission" date="2017-09" db="EMBL/GenBank/DDBJ databases">
        <title>Bacterial strain isolated from the female urinary microbiota.</title>
        <authorList>
            <person name="Thomas-White K."/>
            <person name="Kumar N."/>
            <person name="Forster S."/>
            <person name="Putonti C."/>
            <person name="Lawley T."/>
            <person name="Wolfe A.J."/>
        </authorList>
    </citation>
    <scope>NUCLEOTIDE SEQUENCE [LARGE SCALE GENOMIC DNA]</scope>
    <source>
        <strain evidence="3 4">UMB0852</strain>
    </source>
</reference>
<feature type="compositionally biased region" description="Polar residues" evidence="1">
    <location>
        <begin position="137"/>
        <end position="156"/>
    </location>
</feature>
<evidence type="ECO:0000256" key="1">
    <source>
        <dbReference type="SAM" id="MobiDB-lite"/>
    </source>
</evidence>
<dbReference type="SMART" id="SM00900">
    <property type="entry name" value="FMN_bind"/>
    <property type="match status" value="1"/>
</dbReference>
<dbReference type="GO" id="GO:0010181">
    <property type="term" value="F:FMN binding"/>
    <property type="evidence" value="ECO:0007669"/>
    <property type="project" value="InterPro"/>
</dbReference>
<protein>
    <submittedName>
        <fullName evidence="3">FMN-binding protein</fullName>
    </submittedName>
</protein>
<feature type="domain" description="FMN-binding" evidence="2">
    <location>
        <begin position="36"/>
        <end position="107"/>
    </location>
</feature>
<evidence type="ECO:0000259" key="2">
    <source>
        <dbReference type="SMART" id="SM00900"/>
    </source>
</evidence>
<proteinExistence type="predicted"/>
<dbReference type="EMBL" id="PNHE01000016">
    <property type="protein sequence ID" value="PMC58365.1"/>
    <property type="molecule type" value="Genomic_DNA"/>
</dbReference>
<dbReference type="GO" id="GO:0016020">
    <property type="term" value="C:membrane"/>
    <property type="evidence" value="ECO:0007669"/>
    <property type="project" value="InterPro"/>
</dbReference>
<keyword evidence="4" id="KW-1185">Reference proteome</keyword>
<organism evidence="3 4">
    <name type="scientific">Dolosicoccus paucivorans</name>
    <dbReference type="NCBI Taxonomy" id="84521"/>
    <lineage>
        <taxon>Bacteria</taxon>
        <taxon>Bacillati</taxon>
        <taxon>Bacillota</taxon>
        <taxon>Bacilli</taxon>
        <taxon>Lactobacillales</taxon>
        <taxon>Aerococcaceae</taxon>
        <taxon>Dolosicoccus</taxon>
    </lineage>
</organism>
<sequence length="156" mass="17041">MNHSTHDATTSATFSYQPSQYHHETKENEFIGIGKGLFGDVVVKVAVELKDIEVIEEYETVGIGDLAINKIPHDILREGRLDVDAVSSATVTTDAIKDGVKKALQQAVDQFTNEASDQWIAPASAKSSSQASRLSTLDHNQSFQPAAQLSQAMRKR</sequence>
<evidence type="ECO:0000313" key="4">
    <source>
        <dbReference type="Proteomes" id="UP000235682"/>
    </source>
</evidence>
<dbReference type="AlphaFoldDB" id="A0A1G8JS33"/>
<dbReference type="Pfam" id="PF04205">
    <property type="entry name" value="FMN_bind"/>
    <property type="match status" value="1"/>
</dbReference>
<evidence type="ECO:0000313" key="3">
    <source>
        <dbReference type="EMBL" id="PMC58365.1"/>
    </source>
</evidence>
<dbReference type="Gene3D" id="3.90.1010.20">
    <property type="match status" value="1"/>
</dbReference>
<name>A0A1G8JS33_9LACT</name>
<dbReference type="STRING" id="84521.SAMN04487994_100622"/>